<dbReference type="InterPro" id="IPR036280">
    <property type="entry name" value="Multihaem_cyt_sf"/>
</dbReference>
<dbReference type="EMBL" id="CP036434">
    <property type="protein sequence ID" value="QDV07085.1"/>
    <property type="molecule type" value="Genomic_DNA"/>
</dbReference>
<protein>
    <submittedName>
        <fullName evidence="2">Doubled CXXCH motif (Paired_CXXCH_1)</fullName>
    </submittedName>
</protein>
<sequence length="347" mass="38560">MRLVFGIIVLIAATWFFSALLGTPEETASAQGPAEWVSSQQCAECHEQIYNEWKESPHANSWNNEDVRVQSDDFANKDCIDCHAPRPVFETGLGERVLPRAARRSEGVDCLTCHMLPDGGMAGTISNPRVACKPVTRRELRRVTLCAGCHDQHKTVQQWKATTFADHRDGCMECHMPYRDGTPEGGRLHTMPGGHYIEMVKTAVTLTGTKDESGQPSVTVANVGGGHAYPTDERSRASDLWWRTVSADAPVGDDGVAESGGEWHHLHRIRDPYRHETDMVSTLLHFGESRVLPIEDPAAQGSPVEVVLVYKRTPYYRDKETGIAQHLEDVADPFDDSELVHRVVIEP</sequence>
<dbReference type="InterPro" id="IPR023155">
    <property type="entry name" value="Cyt_c-552/4"/>
</dbReference>
<evidence type="ECO:0000313" key="3">
    <source>
        <dbReference type="Proteomes" id="UP000320390"/>
    </source>
</evidence>
<feature type="domain" description="Cytochrome c-552/4" evidence="1">
    <location>
        <begin position="41"/>
        <end position="114"/>
    </location>
</feature>
<keyword evidence="3" id="KW-1185">Reference proteome</keyword>
<dbReference type="Proteomes" id="UP000320390">
    <property type="component" value="Chromosome"/>
</dbReference>
<evidence type="ECO:0000313" key="2">
    <source>
        <dbReference type="EMBL" id="QDV07085.1"/>
    </source>
</evidence>
<evidence type="ECO:0000259" key="1">
    <source>
        <dbReference type="Pfam" id="PF13435"/>
    </source>
</evidence>
<accession>A0A518ESQ0</accession>
<proteinExistence type="predicted"/>
<gene>
    <name evidence="2" type="ORF">Poly30_26040</name>
</gene>
<dbReference type="SUPFAM" id="SSF48695">
    <property type="entry name" value="Multiheme cytochromes"/>
    <property type="match status" value="1"/>
</dbReference>
<organism evidence="2 3">
    <name type="scientific">Saltatorellus ferox</name>
    <dbReference type="NCBI Taxonomy" id="2528018"/>
    <lineage>
        <taxon>Bacteria</taxon>
        <taxon>Pseudomonadati</taxon>
        <taxon>Planctomycetota</taxon>
        <taxon>Planctomycetia</taxon>
        <taxon>Planctomycetia incertae sedis</taxon>
        <taxon>Saltatorellus</taxon>
    </lineage>
</organism>
<reference evidence="2 3" key="1">
    <citation type="submission" date="2019-02" db="EMBL/GenBank/DDBJ databases">
        <title>Deep-cultivation of Planctomycetes and their phenomic and genomic characterization uncovers novel biology.</title>
        <authorList>
            <person name="Wiegand S."/>
            <person name="Jogler M."/>
            <person name="Boedeker C."/>
            <person name="Pinto D."/>
            <person name="Vollmers J."/>
            <person name="Rivas-Marin E."/>
            <person name="Kohn T."/>
            <person name="Peeters S.H."/>
            <person name="Heuer A."/>
            <person name="Rast P."/>
            <person name="Oberbeckmann S."/>
            <person name="Bunk B."/>
            <person name="Jeske O."/>
            <person name="Meyerdierks A."/>
            <person name="Storesund J.E."/>
            <person name="Kallscheuer N."/>
            <person name="Luecker S."/>
            <person name="Lage O.M."/>
            <person name="Pohl T."/>
            <person name="Merkel B.J."/>
            <person name="Hornburger P."/>
            <person name="Mueller R.-W."/>
            <person name="Bruemmer F."/>
            <person name="Labrenz M."/>
            <person name="Spormann A.M."/>
            <person name="Op den Camp H."/>
            <person name="Overmann J."/>
            <person name="Amann R."/>
            <person name="Jetten M.S.M."/>
            <person name="Mascher T."/>
            <person name="Medema M.H."/>
            <person name="Devos D.P."/>
            <person name="Kaster A.-K."/>
            <person name="Ovreas L."/>
            <person name="Rohde M."/>
            <person name="Galperin M.Y."/>
            <person name="Jogler C."/>
        </authorList>
    </citation>
    <scope>NUCLEOTIDE SEQUENCE [LARGE SCALE GENOMIC DNA]</scope>
    <source>
        <strain evidence="2 3">Poly30</strain>
    </source>
</reference>
<dbReference type="AlphaFoldDB" id="A0A518ESQ0"/>
<dbReference type="RefSeq" id="WP_419191317.1">
    <property type="nucleotide sequence ID" value="NZ_CP036434.1"/>
</dbReference>
<name>A0A518ESQ0_9BACT</name>
<dbReference type="Pfam" id="PF13435">
    <property type="entry name" value="Cytochrome_C554"/>
    <property type="match status" value="1"/>
</dbReference>
<dbReference type="Gene3D" id="1.10.1130.10">
    <property type="entry name" value="Flavocytochrome C3, Chain A"/>
    <property type="match status" value="1"/>
</dbReference>